<dbReference type="EMBL" id="CP012029">
    <property type="protein sequence ID" value="ALO28020.1"/>
    <property type="molecule type" value="Genomic_DNA"/>
</dbReference>
<dbReference type="Proteomes" id="UP000058857">
    <property type="component" value="Chromosome 1"/>
</dbReference>
<sequence length="49" mass="5699">MKISEPVGILLKSLRNRNLFYIQDQSFLLMIRKLYDESIPKSSDTLIGI</sequence>
<name>A0A0S2IWI0_LEPBO</name>
<accession>A0A0S2IWI0</accession>
<evidence type="ECO:0000313" key="2">
    <source>
        <dbReference type="Proteomes" id="UP000058857"/>
    </source>
</evidence>
<dbReference type="AlphaFoldDB" id="A0A0S2IWI0"/>
<organism evidence="1">
    <name type="scientific">Leptospira borgpetersenii serovar Ballum</name>
    <dbReference type="NCBI Taxonomy" id="280505"/>
    <lineage>
        <taxon>Bacteria</taxon>
        <taxon>Pseudomonadati</taxon>
        <taxon>Spirochaetota</taxon>
        <taxon>Spirochaetia</taxon>
        <taxon>Leptospirales</taxon>
        <taxon>Leptospiraceae</taxon>
        <taxon>Leptospira</taxon>
    </lineage>
</organism>
<reference evidence="1 2" key="1">
    <citation type="journal article" date="2015" name="PLoS Negl. Trop. Dis.">
        <title>Distribution of Plasmids in Distinct Leptospira Pathogenic Species.</title>
        <authorList>
            <person name="Wang Y."/>
            <person name="Zhuang X."/>
            <person name="Zhong Y."/>
            <person name="Zhang C."/>
            <person name="Zhang Y."/>
            <person name="Zeng L."/>
            <person name="Zhu Y."/>
            <person name="He P."/>
            <person name="Dong K."/>
            <person name="Pal U."/>
            <person name="Guo X."/>
            <person name="Qin J."/>
        </authorList>
    </citation>
    <scope>NUCLEOTIDE SEQUENCE [LARGE SCALE GENOMIC DNA]</scope>
    <source>
        <strain evidence="1 2">56604</strain>
    </source>
</reference>
<gene>
    <name evidence="1" type="ORF">LBBP_03859</name>
</gene>
<protein>
    <submittedName>
        <fullName evidence="1">Uncharacterized protein</fullName>
    </submittedName>
</protein>
<proteinExistence type="predicted"/>
<evidence type="ECO:0000313" key="1">
    <source>
        <dbReference type="EMBL" id="ALO28020.1"/>
    </source>
</evidence>